<evidence type="ECO:0000313" key="3">
    <source>
        <dbReference type="Proteomes" id="UP000319257"/>
    </source>
</evidence>
<dbReference type="PANTHER" id="PTHR33606">
    <property type="entry name" value="PROTEIN YCII"/>
    <property type="match status" value="1"/>
</dbReference>
<sequence length="163" mass="17956">MFGNPALGSRYLSLNKSQKSSLQPQCSERVTRDPISSLYCAQTKSQEQKKMTTECDWIVLIPDHEGALEKRMAARPAHLDGLSPRVKSGKWTMGGATLAKPSVEGQQKEFNGSCIVAHAASKEEVLEEVRKDIYATSGVWNLDKIIIHPLATAFRKELAGAAW</sequence>
<protein>
    <recommendedName>
        <fullName evidence="1">YCII-related domain-containing protein</fullName>
    </recommendedName>
</protein>
<dbReference type="InterPro" id="IPR005545">
    <property type="entry name" value="YCII"/>
</dbReference>
<dbReference type="GeneID" id="41974426"/>
<dbReference type="InterPro" id="IPR051807">
    <property type="entry name" value="Sec-metab_biosynth-assoc"/>
</dbReference>
<dbReference type="RefSeq" id="XP_030994043.1">
    <property type="nucleotide sequence ID" value="XM_031141671.1"/>
</dbReference>
<gene>
    <name evidence="2" type="ORF">E0L32_006979</name>
</gene>
<dbReference type="AlphaFoldDB" id="A0A507AQS3"/>
<dbReference type="EMBL" id="SKBQ01000041">
    <property type="protein sequence ID" value="TPX12332.1"/>
    <property type="molecule type" value="Genomic_DNA"/>
</dbReference>
<dbReference type="InParanoid" id="A0A507AQS3"/>
<accession>A0A507AQS3</accession>
<feature type="domain" description="YCII-related" evidence="1">
    <location>
        <begin position="57"/>
        <end position="141"/>
    </location>
</feature>
<dbReference type="InterPro" id="IPR011008">
    <property type="entry name" value="Dimeric_a/b-barrel"/>
</dbReference>
<dbReference type="Gene3D" id="3.30.70.1060">
    <property type="entry name" value="Dimeric alpha+beta barrel"/>
    <property type="match status" value="1"/>
</dbReference>
<dbReference type="SUPFAM" id="SSF54909">
    <property type="entry name" value="Dimeric alpha+beta barrel"/>
    <property type="match status" value="1"/>
</dbReference>
<organism evidence="2 3">
    <name type="scientific">Thyridium curvatum</name>
    <dbReference type="NCBI Taxonomy" id="1093900"/>
    <lineage>
        <taxon>Eukaryota</taxon>
        <taxon>Fungi</taxon>
        <taxon>Dikarya</taxon>
        <taxon>Ascomycota</taxon>
        <taxon>Pezizomycotina</taxon>
        <taxon>Sordariomycetes</taxon>
        <taxon>Sordariomycetidae</taxon>
        <taxon>Thyridiales</taxon>
        <taxon>Thyridiaceae</taxon>
        <taxon>Thyridium</taxon>
    </lineage>
</organism>
<proteinExistence type="predicted"/>
<dbReference type="Proteomes" id="UP000319257">
    <property type="component" value="Unassembled WGS sequence"/>
</dbReference>
<evidence type="ECO:0000259" key="1">
    <source>
        <dbReference type="Pfam" id="PF03795"/>
    </source>
</evidence>
<reference evidence="2 3" key="1">
    <citation type="submission" date="2019-06" db="EMBL/GenBank/DDBJ databases">
        <title>Draft genome sequence of the filamentous fungus Phialemoniopsis curvata isolated from diesel fuel.</title>
        <authorList>
            <person name="Varaljay V.A."/>
            <person name="Lyon W.J."/>
            <person name="Crouch A.L."/>
            <person name="Drake C.E."/>
            <person name="Hollomon J.M."/>
            <person name="Nadeau L.J."/>
            <person name="Nunn H.S."/>
            <person name="Stevenson B.S."/>
            <person name="Bojanowski C.L."/>
            <person name="Crookes-Goodson W.J."/>
        </authorList>
    </citation>
    <scope>NUCLEOTIDE SEQUENCE [LARGE SCALE GENOMIC DNA]</scope>
    <source>
        <strain evidence="2 3">D216</strain>
    </source>
</reference>
<name>A0A507AQS3_9PEZI</name>
<dbReference type="PANTHER" id="PTHR33606:SF3">
    <property type="entry name" value="PROTEIN YCII"/>
    <property type="match status" value="1"/>
</dbReference>
<comment type="caution">
    <text evidence="2">The sequence shown here is derived from an EMBL/GenBank/DDBJ whole genome shotgun (WGS) entry which is preliminary data.</text>
</comment>
<keyword evidence="3" id="KW-1185">Reference proteome</keyword>
<dbReference type="OrthoDB" id="5519740at2759"/>
<evidence type="ECO:0000313" key="2">
    <source>
        <dbReference type="EMBL" id="TPX12332.1"/>
    </source>
</evidence>
<dbReference type="Pfam" id="PF03795">
    <property type="entry name" value="YCII"/>
    <property type="match status" value="1"/>
</dbReference>